<organism evidence="1 2">
    <name type="scientific">Spirosoma endophyticum</name>
    <dbReference type="NCBI Taxonomy" id="662367"/>
    <lineage>
        <taxon>Bacteria</taxon>
        <taxon>Pseudomonadati</taxon>
        <taxon>Bacteroidota</taxon>
        <taxon>Cytophagia</taxon>
        <taxon>Cytophagales</taxon>
        <taxon>Cytophagaceae</taxon>
        <taxon>Spirosoma</taxon>
    </lineage>
</organism>
<name>A0A1I2DUW1_9BACT</name>
<dbReference type="Proteomes" id="UP000198598">
    <property type="component" value="Unassembled WGS sequence"/>
</dbReference>
<keyword evidence="2" id="KW-1185">Reference proteome</keyword>
<protein>
    <submittedName>
        <fullName evidence="1">Uncharacterized protein</fullName>
    </submittedName>
</protein>
<dbReference type="STRING" id="662367.SAMN05216167_12069"/>
<gene>
    <name evidence="1" type="ORF">SAMN05216167_12069</name>
</gene>
<accession>A0A1I2DUW1</accession>
<proteinExistence type="predicted"/>
<evidence type="ECO:0000313" key="2">
    <source>
        <dbReference type="Proteomes" id="UP000198598"/>
    </source>
</evidence>
<sequence length="133" mass="14670">MNRAETILAELVQSVAGTTDASSIPYVMKGCQGPAYAIEHQAGGTNRANDATVLVVDALRQQMPTSKLIRPVILRIRTHSKFPLLMRELGTITEGIQAIVGRKPSQFLYLQDDKGQSGDQLMLSLVYWLKDIE</sequence>
<evidence type="ECO:0000313" key="1">
    <source>
        <dbReference type="EMBL" id="SFE84021.1"/>
    </source>
</evidence>
<reference evidence="1 2" key="1">
    <citation type="submission" date="2016-10" db="EMBL/GenBank/DDBJ databases">
        <authorList>
            <person name="de Groot N.N."/>
        </authorList>
    </citation>
    <scope>NUCLEOTIDE SEQUENCE [LARGE SCALE GENOMIC DNA]</scope>
    <source>
        <strain evidence="1 2">DSM 26130</strain>
    </source>
</reference>
<dbReference type="RefSeq" id="WP_093832958.1">
    <property type="nucleotide sequence ID" value="NZ_FOLQ01000020.1"/>
</dbReference>
<dbReference type="EMBL" id="FOLQ01000020">
    <property type="protein sequence ID" value="SFE84021.1"/>
    <property type="molecule type" value="Genomic_DNA"/>
</dbReference>
<dbReference type="AlphaFoldDB" id="A0A1I2DUW1"/>